<dbReference type="WBParaSite" id="MBELARI_LOCUS17532">
    <property type="protein sequence ID" value="MBELARI_LOCUS17532"/>
    <property type="gene ID" value="MBELARI_LOCUS17532"/>
</dbReference>
<feature type="signal peptide" evidence="1">
    <location>
        <begin position="1"/>
        <end position="19"/>
    </location>
</feature>
<reference evidence="3" key="1">
    <citation type="submission" date="2024-02" db="UniProtKB">
        <authorList>
            <consortium name="WormBaseParasite"/>
        </authorList>
    </citation>
    <scope>IDENTIFICATION</scope>
</reference>
<evidence type="ECO:0000256" key="1">
    <source>
        <dbReference type="SAM" id="SignalP"/>
    </source>
</evidence>
<protein>
    <submittedName>
        <fullName evidence="3">Uncharacterized protein</fullName>
    </submittedName>
</protein>
<keyword evidence="1" id="KW-0732">Signal</keyword>
<dbReference type="AlphaFoldDB" id="A0AAF3ETP6"/>
<feature type="chain" id="PRO_5042283474" evidence="1">
    <location>
        <begin position="20"/>
        <end position="200"/>
    </location>
</feature>
<sequence>MFKYSQILLVLLFTIHCFAELSRSSRDTSSQIEEAFQEISHHSITKPDALFLLRRAKVSDRDNFYSFAVFLRRAFIQIEIDHLTDLFTNGPPSLSSAAQVVELKVNQRIDALKEQADSSKTMITDPFLQSLDVADFAQKLQERFPGIKQIFRLSTENILKSTGEKDYPAIVDKVFVNDLWNTEQIYRVFFELFNAYYASE</sequence>
<organism evidence="2 3">
    <name type="scientific">Mesorhabditis belari</name>
    <dbReference type="NCBI Taxonomy" id="2138241"/>
    <lineage>
        <taxon>Eukaryota</taxon>
        <taxon>Metazoa</taxon>
        <taxon>Ecdysozoa</taxon>
        <taxon>Nematoda</taxon>
        <taxon>Chromadorea</taxon>
        <taxon>Rhabditida</taxon>
        <taxon>Rhabditina</taxon>
        <taxon>Rhabditomorpha</taxon>
        <taxon>Rhabditoidea</taxon>
        <taxon>Rhabditidae</taxon>
        <taxon>Mesorhabditinae</taxon>
        <taxon>Mesorhabditis</taxon>
    </lineage>
</organism>
<evidence type="ECO:0000313" key="3">
    <source>
        <dbReference type="WBParaSite" id="MBELARI_LOCUS17532"/>
    </source>
</evidence>
<dbReference type="Proteomes" id="UP000887575">
    <property type="component" value="Unassembled WGS sequence"/>
</dbReference>
<name>A0AAF3ETP6_9BILA</name>
<accession>A0AAF3ETP6</accession>
<keyword evidence="2" id="KW-1185">Reference proteome</keyword>
<evidence type="ECO:0000313" key="2">
    <source>
        <dbReference type="Proteomes" id="UP000887575"/>
    </source>
</evidence>
<proteinExistence type="predicted"/>